<dbReference type="InterPro" id="IPR036388">
    <property type="entry name" value="WH-like_DNA-bd_sf"/>
</dbReference>
<evidence type="ECO:0000259" key="3">
    <source>
        <dbReference type="Pfam" id="PF01051"/>
    </source>
</evidence>
<evidence type="ECO:0000256" key="2">
    <source>
        <dbReference type="SAM" id="MobiDB-lite"/>
    </source>
</evidence>
<dbReference type="Proteomes" id="UP000004980">
    <property type="component" value="Unassembled WGS sequence"/>
</dbReference>
<evidence type="ECO:0000313" key="5">
    <source>
        <dbReference type="Proteomes" id="UP000004980"/>
    </source>
</evidence>
<comment type="caution">
    <text evidence="4">The sequence shown here is derived from an EMBL/GenBank/DDBJ whole genome shotgun (WGS) entry which is preliminary data.</text>
</comment>
<reference evidence="4 5" key="1">
    <citation type="journal article" date="2012" name="J. Bacteriol.">
        <title>Draft Genome Sequence of the Soil Bacterium Burkholderia terrae Strain BS001, Which Interacts with Fungal Surface Structures.</title>
        <authorList>
            <person name="Nazir R."/>
            <person name="Hansen M.A."/>
            <person name="Sorensen S."/>
            <person name="van Elsas J.D."/>
        </authorList>
    </citation>
    <scope>NUCLEOTIDE SEQUENCE [LARGE SCALE GENOMIC DNA]</scope>
    <source>
        <strain evidence="4 5">BS001</strain>
    </source>
</reference>
<proteinExistence type="inferred from homology"/>
<feature type="domain" description="Initiator Rep protein WH1" evidence="3">
    <location>
        <begin position="34"/>
        <end position="169"/>
    </location>
</feature>
<accession>A0ABN0FDI7</accession>
<dbReference type="SUPFAM" id="SSF46785">
    <property type="entry name" value="Winged helix' DNA-binding domain"/>
    <property type="match status" value="1"/>
</dbReference>
<dbReference type="InterPro" id="IPR036390">
    <property type="entry name" value="WH_DNA-bd_sf"/>
</dbReference>
<feature type="compositionally biased region" description="Polar residues" evidence="2">
    <location>
        <begin position="342"/>
        <end position="351"/>
    </location>
</feature>
<dbReference type="Gene3D" id="1.10.10.10">
    <property type="entry name" value="Winged helix-like DNA-binding domain superfamily/Winged helix DNA-binding domain"/>
    <property type="match status" value="1"/>
</dbReference>
<dbReference type="RefSeq" id="WP_007588634.1">
    <property type="nucleotide sequence ID" value="NZ_AKAU01000181.1"/>
</dbReference>
<dbReference type="EMBL" id="AKAU01000181">
    <property type="protein sequence ID" value="EIM96695.1"/>
    <property type="molecule type" value="Genomic_DNA"/>
</dbReference>
<feature type="region of interest" description="Disordered" evidence="2">
    <location>
        <begin position="342"/>
        <end position="362"/>
    </location>
</feature>
<name>A0ABN0FDI7_9BURK</name>
<keyword evidence="5" id="KW-1185">Reference proteome</keyword>
<organism evidence="4 5">
    <name type="scientific">Paraburkholderia hospita</name>
    <dbReference type="NCBI Taxonomy" id="169430"/>
    <lineage>
        <taxon>Bacteria</taxon>
        <taxon>Pseudomonadati</taxon>
        <taxon>Pseudomonadota</taxon>
        <taxon>Betaproteobacteria</taxon>
        <taxon>Burkholderiales</taxon>
        <taxon>Burkholderiaceae</taxon>
        <taxon>Paraburkholderia</taxon>
    </lineage>
</organism>
<evidence type="ECO:0000256" key="1">
    <source>
        <dbReference type="ARBA" id="ARBA00038283"/>
    </source>
</evidence>
<gene>
    <name evidence="4" type="ORF">WQE_32776</name>
</gene>
<comment type="similarity">
    <text evidence="1">Belongs to the initiator RepB protein family.</text>
</comment>
<evidence type="ECO:0000313" key="4">
    <source>
        <dbReference type="EMBL" id="EIM96695.1"/>
    </source>
</evidence>
<dbReference type="Pfam" id="PF21205">
    <property type="entry name" value="Rep3_C"/>
    <property type="match status" value="1"/>
</dbReference>
<protein>
    <submittedName>
        <fullName evidence="4">Replication initiation protein RepB</fullName>
    </submittedName>
</protein>
<dbReference type="InterPro" id="IPR000525">
    <property type="entry name" value="Initiator_Rep_WH1"/>
</dbReference>
<dbReference type="Pfam" id="PF01051">
    <property type="entry name" value="Rep3_N"/>
    <property type="match status" value="1"/>
</dbReference>
<sequence length="451" mass="51057">MQNASYQLALGLFEDFSARGESVAAAPLDLGFRRSNAFIKIEDLSLTARRLVDVTYFLVADDPEIRKEYRVDYGLFKWLMCTTSENRRHLRTLIREAQRSAIVIDADEPNKERWGSVPLMHDAFIEGGEFIFELSERIQRAIKNPKATHFLSLRYVFKSIHSKILFDRLQPYLADGVTPWFEVATMRAMMECETKTYDLFKHFRSKVLDVAMTEILEVTGIRIEMVTQNVPGSKRIGQLRFRIQGTLPAEGQKTALIVLKSLYETLRTEFALNKTEFNEIIANRSTYTDDRINQAIEYTRHMAAKGKVKVRAGGYFMKALREDYLLGSLDKDIHQQALALESTPQASQQSADTREAQLSAADAEKKQKEVALGWQHYNTLSDEEQSDLVAEFTCSPSARLIANVIKVEPQSLLSHLTDPKVHSTFGSFVASKALKKAKAKRAATAAVVDEA</sequence>